<keyword evidence="5" id="KW-1003">Cell membrane</keyword>
<evidence type="ECO:0000313" key="10">
    <source>
        <dbReference type="EMBL" id="MFC4023988.1"/>
    </source>
</evidence>
<proteinExistence type="inferred from homology"/>
<dbReference type="PANTHER" id="PTHR30024:SF47">
    <property type="entry name" value="TAURINE-BINDING PERIPLASMIC PROTEIN"/>
    <property type="match status" value="1"/>
</dbReference>
<organism evidence="10 11">
    <name type="scientific">Oceanobacillus longus</name>
    <dbReference type="NCBI Taxonomy" id="930120"/>
    <lineage>
        <taxon>Bacteria</taxon>
        <taxon>Bacillati</taxon>
        <taxon>Bacillota</taxon>
        <taxon>Bacilli</taxon>
        <taxon>Bacillales</taxon>
        <taxon>Bacillaceae</taxon>
        <taxon>Oceanobacillus</taxon>
    </lineage>
</organism>
<dbReference type="Proteomes" id="UP001595772">
    <property type="component" value="Unassembled WGS sequence"/>
</dbReference>
<evidence type="ECO:0000256" key="7">
    <source>
        <dbReference type="ARBA" id="ARBA00022729"/>
    </source>
</evidence>
<dbReference type="PANTHER" id="PTHR30024">
    <property type="entry name" value="ALIPHATIC SULFONATES-BINDING PROTEIN-RELATED"/>
    <property type="match status" value="1"/>
</dbReference>
<protein>
    <submittedName>
        <fullName evidence="10">Aliphatic sulfonate ABC transporter substrate-binding protein</fullName>
    </submittedName>
</protein>
<dbReference type="NCBIfam" id="TIGR01728">
    <property type="entry name" value="SsuA_fam"/>
    <property type="match status" value="1"/>
</dbReference>
<reference evidence="11" key="1">
    <citation type="journal article" date="2019" name="Int. J. Syst. Evol. Microbiol.">
        <title>The Global Catalogue of Microorganisms (GCM) 10K type strain sequencing project: providing services to taxonomists for standard genome sequencing and annotation.</title>
        <authorList>
            <consortium name="The Broad Institute Genomics Platform"/>
            <consortium name="The Broad Institute Genome Sequencing Center for Infectious Disease"/>
            <person name="Wu L."/>
            <person name="Ma J."/>
        </authorList>
    </citation>
    <scope>NUCLEOTIDE SEQUENCE [LARGE SCALE GENOMIC DNA]</scope>
    <source>
        <strain evidence="11">IBRC-M 10703</strain>
    </source>
</reference>
<dbReference type="SUPFAM" id="SSF53850">
    <property type="entry name" value="Periplasmic binding protein-like II"/>
    <property type="match status" value="1"/>
</dbReference>
<name>A0ABV8GVW4_9BACI</name>
<evidence type="ECO:0000256" key="4">
    <source>
        <dbReference type="ARBA" id="ARBA00022448"/>
    </source>
</evidence>
<keyword evidence="4" id="KW-0813">Transport</keyword>
<gene>
    <name evidence="10" type="ORF">ACFOUV_09290</name>
</gene>
<dbReference type="RefSeq" id="WP_379496484.1">
    <property type="nucleotide sequence ID" value="NZ_JBHSAO010000006.1"/>
</dbReference>
<dbReference type="Gene3D" id="3.40.190.10">
    <property type="entry name" value="Periplasmic binding protein-like II"/>
    <property type="match status" value="2"/>
</dbReference>
<evidence type="ECO:0000256" key="5">
    <source>
        <dbReference type="ARBA" id="ARBA00022475"/>
    </source>
</evidence>
<dbReference type="InterPro" id="IPR010067">
    <property type="entry name" value="ABC_SsuA_sub-bd"/>
</dbReference>
<keyword evidence="7 9" id="KW-0732">Signal</keyword>
<accession>A0ABV8GVW4</accession>
<dbReference type="PROSITE" id="PS51257">
    <property type="entry name" value="PROKAR_LIPOPROTEIN"/>
    <property type="match status" value="1"/>
</dbReference>
<comment type="subcellular location">
    <subcellularLocation>
        <location evidence="2">Cell inner membrane</location>
    </subcellularLocation>
    <subcellularLocation>
        <location evidence="1">Periplasm</location>
    </subcellularLocation>
</comment>
<comment type="caution">
    <text evidence="10">The sequence shown here is derived from an EMBL/GenBank/DDBJ whole genome shotgun (WGS) entry which is preliminary data.</text>
</comment>
<dbReference type="Pfam" id="PF13379">
    <property type="entry name" value="NMT1_2"/>
    <property type="match status" value="1"/>
</dbReference>
<keyword evidence="11" id="KW-1185">Reference proteome</keyword>
<dbReference type="InterPro" id="IPR044527">
    <property type="entry name" value="NrtA/CpmA_ABC-bd_dom"/>
</dbReference>
<keyword evidence="8" id="KW-0472">Membrane</keyword>
<dbReference type="EMBL" id="JBHSAO010000006">
    <property type="protein sequence ID" value="MFC4023988.1"/>
    <property type="molecule type" value="Genomic_DNA"/>
</dbReference>
<dbReference type="CDD" id="cd13553">
    <property type="entry name" value="PBP2_NrtA_CpmA_like"/>
    <property type="match status" value="1"/>
</dbReference>
<evidence type="ECO:0000256" key="1">
    <source>
        <dbReference type="ARBA" id="ARBA00004418"/>
    </source>
</evidence>
<evidence type="ECO:0000256" key="8">
    <source>
        <dbReference type="ARBA" id="ARBA00023136"/>
    </source>
</evidence>
<keyword evidence="6" id="KW-0997">Cell inner membrane</keyword>
<evidence type="ECO:0000256" key="3">
    <source>
        <dbReference type="ARBA" id="ARBA00010742"/>
    </source>
</evidence>
<evidence type="ECO:0000256" key="6">
    <source>
        <dbReference type="ARBA" id="ARBA00022519"/>
    </source>
</evidence>
<comment type="similarity">
    <text evidence="3">Belongs to the bacterial solute-binding protein SsuA/TauA family.</text>
</comment>
<feature type="chain" id="PRO_5045219807" evidence="9">
    <location>
        <begin position="19"/>
        <end position="344"/>
    </location>
</feature>
<sequence>MKKSLLFTMFIAFVLLLAACGGSNDGASSDGSIPEEITIGYFPNINHVAGMVAEEKDLYAQNFPDGTTVNYQYFPDGSSFMTALAAGEIEGGLVGPGPAMNHYTSGSEINVVAGGSTGGTVIMTRADSGIETPEDLAGKTFISPRVGCTHDVQFETQMNEEYNLTSDRTGGEMKHVTGEPATYHSMFVSGKVDAATVPEPWASVIEEEGSGEVLIDTPEVAYGETLPAAVFVTSQNLIDNNPELVQKIVDGHKQATDFIEQNPEESKIIASEKIEEITGQGLSASVIDRAWERINFTYEVDSKVLQEFADSSFELEFLKDKPDLSNLVDASFIESKVADASASN</sequence>
<evidence type="ECO:0000256" key="9">
    <source>
        <dbReference type="SAM" id="SignalP"/>
    </source>
</evidence>
<evidence type="ECO:0000256" key="2">
    <source>
        <dbReference type="ARBA" id="ARBA00004533"/>
    </source>
</evidence>
<feature type="signal peptide" evidence="9">
    <location>
        <begin position="1"/>
        <end position="18"/>
    </location>
</feature>
<evidence type="ECO:0000313" key="11">
    <source>
        <dbReference type="Proteomes" id="UP001595772"/>
    </source>
</evidence>